<keyword evidence="5" id="KW-0963">Cytoplasm</keyword>
<comment type="subunit">
    <text evidence="5">Homodimer.</text>
</comment>
<feature type="binding site" evidence="5">
    <location>
        <position position="142"/>
    </location>
    <ligand>
        <name>pyridoxal 5'-phosphate</name>
        <dbReference type="ChEBI" id="CHEBI:597326"/>
    </ligand>
</feature>
<dbReference type="CDD" id="cd00610">
    <property type="entry name" value="OAT_like"/>
    <property type="match status" value="1"/>
</dbReference>
<proteinExistence type="inferred from homology"/>
<dbReference type="RefSeq" id="WP_123202128.1">
    <property type="nucleotide sequence ID" value="NZ_RJMB01000015.1"/>
</dbReference>
<dbReference type="InterPro" id="IPR004636">
    <property type="entry name" value="AcOrn/SuccOrn_fam"/>
</dbReference>
<protein>
    <recommendedName>
        <fullName evidence="5">Acetylornithine aminotransferase</fullName>
        <shortName evidence="5">ACOAT</shortName>
        <ecNumber evidence="5">2.6.1.11</ecNumber>
    </recommendedName>
</protein>
<reference evidence="6 7" key="1">
    <citation type="submission" date="2018-11" db="EMBL/GenBank/DDBJ databases">
        <title>The genome draft of YIM 96095.</title>
        <authorList>
            <person name="Tang S.-K."/>
            <person name="Chunyu W.-X."/>
            <person name="Feng Y.-Z."/>
        </authorList>
    </citation>
    <scope>NUCLEOTIDE SEQUENCE [LARGE SCALE GENOMIC DNA]</scope>
    <source>
        <strain evidence="6 7">YIM 96095</strain>
    </source>
</reference>
<sequence>MTSHELRERFETALMPTYGTPPIALSHGEGRRVWDADGRGYLDLLAGIAVSTLGHGHPALVRAVSEQAATLAHTSNLYVHEPGVRLAERLTSLVRAGATGPTGDIRVFFANSGSEANEAALKLVKRAAGPGRTTIVSTDDGFHGRTSGALALTGKPAIRDPFGPFGLDVRFVAHGDTAALRDAVDDTCAAVFVEPVQGEAGIRPAAPGYLAEVREICDNTGAAFVLDEIQSGVGRTGHWFAHQAEGILPDVLTLAKGLGGGLPLGACLGLGPYASAFAKGDHGSTFGGNPVSCAASLAVLDTIEVEGLLDAAAELGDLLAGEIAAVGHPLVTEVRGAGLWRGVQLSSPAAAAVQSSAAEHGFLVNAVAPDVVRLAPPLTITREEVREFTGALPRILDRAAGEERPA</sequence>
<dbReference type="NCBIfam" id="NF002874">
    <property type="entry name" value="PRK03244.1"/>
    <property type="match status" value="1"/>
</dbReference>
<evidence type="ECO:0000256" key="4">
    <source>
        <dbReference type="ARBA" id="ARBA00022898"/>
    </source>
</evidence>
<dbReference type="Proteomes" id="UP000269198">
    <property type="component" value="Unassembled WGS sequence"/>
</dbReference>
<evidence type="ECO:0000256" key="5">
    <source>
        <dbReference type="HAMAP-Rule" id="MF_01107"/>
    </source>
</evidence>
<dbReference type="Gene3D" id="3.40.640.10">
    <property type="entry name" value="Type I PLP-dependent aspartate aminotransferase-like (Major domain)"/>
    <property type="match status" value="1"/>
</dbReference>
<dbReference type="EC" id="2.6.1.11" evidence="5"/>
<keyword evidence="7" id="KW-1185">Reference proteome</keyword>
<dbReference type="GO" id="GO:0030170">
    <property type="term" value="F:pyridoxal phosphate binding"/>
    <property type="evidence" value="ECO:0007669"/>
    <property type="project" value="InterPro"/>
</dbReference>
<dbReference type="AlphaFoldDB" id="A0A3N0E740"/>
<evidence type="ECO:0000256" key="2">
    <source>
        <dbReference type="ARBA" id="ARBA00022605"/>
    </source>
</evidence>
<dbReference type="Pfam" id="PF00202">
    <property type="entry name" value="Aminotran_3"/>
    <property type="match status" value="1"/>
</dbReference>
<feature type="binding site" evidence="5">
    <location>
        <position position="145"/>
    </location>
    <ligand>
        <name>N(2)-acetyl-L-ornithine</name>
        <dbReference type="ChEBI" id="CHEBI:57805"/>
    </ligand>
</feature>
<dbReference type="PANTHER" id="PTHR11986">
    <property type="entry name" value="AMINOTRANSFERASE CLASS III"/>
    <property type="match status" value="1"/>
</dbReference>
<organism evidence="6 7">
    <name type="scientific">Halostreptopolyspora alba</name>
    <dbReference type="NCBI Taxonomy" id="2487137"/>
    <lineage>
        <taxon>Bacteria</taxon>
        <taxon>Bacillati</taxon>
        <taxon>Actinomycetota</taxon>
        <taxon>Actinomycetes</taxon>
        <taxon>Streptosporangiales</taxon>
        <taxon>Nocardiopsidaceae</taxon>
        <taxon>Halostreptopolyspora</taxon>
    </lineage>
</organism>
<dbReference type="InterPro" id="IPR049704">
    <property type="entry name" value="Aminotrans_3_PPA_site"/>
</dbReference>
<evidence type="ECO:0000256" key="1">
    <source>
        <dbReference type="ARBA" id="ARBA00022576"/>
    </source>
</evidence>
<comment type="pathway">
    <text evidence="5">Amino-acid biosynthesis; L-arginine biosynthesis; N(2)-acetyl-L-ornithine from L-glutamate: step 4/4.</text>
</comment>
<dbReference type="PIRSF" id="PIRSF000521">
    <property type="entry name" value="Transaminase_4ab_Lys_Orn"/>
    <property type="match status" value="1"/>
</dbReference>
<keyword evidence="5" id="KW-0055">Arginine biosynthesis</keyword>
<feature type="modified residue" description="N6-(pyridoxal phosphate)lysine" evidence="5">
    <location>
        <position position="256"/>
    </location>
</feature>
<dbReference type="InterPro" id="IPR015422">
    <property type="entry name" value="PyrdxlP-dep_Trfase_small"/>
</dbReference>
<dbReference type="EMBL" id="RJMB01000015">
    <property type="protein sequence ID" value="RNL83667.1"/>
    <property type="molecule type" value="Genomic_DNA"/>
</dbReference>
<dbReference type="InterPro" id="IPR005814">
    <property type="entry name" value="Aminotrans_3"/>
</dbReference>
<evidence type="ECO:0000256" key="3">
    <source>
        <dbReference type="ARBA" id="ARBA00022679"/>
    </source>
</evidence>
<dbReference type="GO" id="GO:0005737">
    <property type="term" value="C:cytoplasm"/>
    <property type="evidence" value="ECO:0007669"/>
    <property type="project" value="UniProtKB-SubCell"/>
</dbReference>
<name>A0A3N0E740_9ACTN</name>
<comment type="caution">
    <text evidence="5">Lacks conserved residue(s) required for the propagation of feature annotation.</text>
</comment>
<feature type="binding site" evidence="5">
    <location>
        <begin position="227"/>
        <end position="230"/>
    </location>
    <ligand>
        <name>pyridoxal 5'-phosphate</name>
        <dbReference type="ChEBI" id="CHEBI:597326"/>
    </ligand>
</feature>
<dbReference type="InterPro" id="IPR050103">
    <property type="entry name" value="Class-III_PLP-dep_AT"/>
</dbReference>
<comment type="caution">
    <text evidence="6">The sequence shown here is derived from an EMBL/GenBank/DDBJ whole genome shotgun (WGS) entry which is preliminary data.</text>
</comment>
<gene>
    <name evidence="5" type="primary">argD</name>
    <name evidence="6" type="ORF">EFW17_15605</name>
</gene>
<dbReference type="InterPro" id="IPR015424">
    <property type="entry name" value="PyrdxlP-dep_Trfase"/>
</dbReference>
<dbReference type="GO" id="GO:0003992">
    <property type="term" value="F:N2-acetyl-L-ornithine:2-oxoglutarate 5-aminotransferase activity"/>
    <property type="evidence" value="ECO:0007669"/>
    <property type="project" value="UniProtKB-UniRule"/>
</dbReference>
<dbReference type="HAMAP" id="MF_01107">
    <property type="entry name" value="ArgD_aminotrans_3"/>
    <property type="match status" value="1"/>
</dbReference>
<accession>A0A3N0E740</accession>
<dbReference type="OrthoDB" id="3204291at2"/>
<evidence type="ECO:0000313" key="6">
    <source>
        <dbReference type="EMBL" id="RNL83667.1"/>
    </source>
</evidence>
<dbReference type="NCBIfam" id="TIGR00707">
    <property type="entry name" value="argD"/>
    <property type="match status" value="1"/>
</dbReference>
<dbReference type="FunFam" id="3.40.640.10:FF:000004">
    <property type="entry name" value="Acetylornithine aminotransferase"/>
    <property type="match status" value="1"/>
</dbReference>
<comment type="catalytic activity">
    <reaction evidence="5">
        <text>N(2)-acetyl-L-ornithine + 2-oxoglutarate = N-acetyl-L-glutamate 5-semialdehyde + L-glutamate</text>
        <dbReference type="Rhea" id="RHEA:18049"/>
        <dbReference type="ChEBI" id="CHEBI:16810"/>
        <dbReference type="ChEBI" id="CHEBI:29123"/>
        <dbReference type="ChEBI" id="CHEBI:29985"/>
        <dbReference type="ChEBI" id="CHEBI:57805"/>
        <dbReference type="EC" id="2.6.1.11"/>
    </reaction>
</comment>
<comment type="cofactor">
    <cofactor evidence="5">
        <name>pyridoxal 5'-phosphate</name>
        <dbReference type="ChEBI" id="CHEBI:597326"/>
    </cofactor>
    <text evidence="5">Binds 1 pyridoxal phosphate per subunit.</text>
</comment>
<keyword evidence="2 5" id="KW-0028">Amino-acid biosynthesis</keyword>
<feature type="binding site" evidence="5">
    <location>
        <position position="284"/>
    </location>
    <ligand>
        <name>N(2)-acetyl-L-ornithine</name>
        <dbReference type="ChEBI" id="CHEBI:57805"/>
    </ligand>
</feature>
<comment type="subcellular location">
    <subcellularLocation>
        <location evidence="5">Cytoplasm</location>
    </subcellularLocation>
</comment>
<comment type="miscellaneous">
    <text evidence="5">May also have succinyldiaminopimelate aminotransferase activity, thus carrying out the corresponding step in lysine biosynthesis.</text>
</comment>
<dbReference type="PANTHER" id="PTHR11986:SF79">
    <property type="entry name" value="ACETYLORNITHINE AMINOTRANSFERASE, MITOCHONDRIAL"/>
    <property type="match status" value="1"/>
</dbReference>
<keyword evidence="4 5" id="KW-0663">Pyridoxal phosphate</keyword>
<evidence type="ECO:0000313" key="7">
    <source>
        <dbReference type="Proteomes" id="UP000269198"/>
    </source>
</evidence>
<dbReference type="GO" id="GO:0006526">
    <property type="term" value="P:L-arginine biosynthetic process"/>
    <property type="evidence" value="ECO:0007669"/>
    <property type="project" value="UniProtKB-UniRule"/>
</dbReference>
<dbReference type="UniPathway" id="UPA00068">
    <property type="reaction ID" value="UER00109"/>
</dbReference>
<dbReference type="SUPFAM" id="SSF53383">
    <property type="entry name" value="PLP-dependent transferases"/>
    <property type="match status" value="1"/>
</dbReference>
<keyword evidence="3 5" id="KW-0808">Transferase</keyword>
<keyword evidence="1 5" id="KW-0032">Aminotransferase</keyword>
<dbReference type="InterPro" id="IPR015421">
    <property type="entry name" value="PyrdxlP-dep_Trfase_major"/>
</dbReference>
<comment type="similarity">
    <text evidence="5">Belongs to the class-III pyridoxal-phosphate-dependent aminotransferase family. ArgD subfamily.</text>
</comment>
<feature type="binding site" evidence="5">
    <location>
        <position position="285"/>
    </location>
    <ligand>
        <name>pyridoxal 5'-phosphate</name>
        <dbReference type="ChEBI" id="CHEBI:597326"/>
    </ligand>
</feature>
<dbReference type="Gene3D" id="3.90.1150.10">
    <property type="entry name" value="Aspartate Aminotransferase, domain 1"/>
    <property type="match status" value="1"/>
</dbReference>
<dbReference type="GO" id="GO:0042802">
    <property type="term" value="F:identical protein binding"/>
    <property type="evidence" value="ECO:0007669"/>
    <property type="project" value="TreeGrafter"/>
</dbReference>
<dbReference type="PROSITE" id="PS00600">
    <property type="entry name" value="AA_TRANSFER_CLASS_3"/>
    <property type="match status" value="1"/>
</dbReference>
<dbReference type="NCBIfam" id="NF002325">
    <property type="entry name" value="PRK01278.1"/>
    <property type="match status" value="1"/>
</dbReference>